<evidence type="ECO:0000313" key="3">
    <source>
        <dbReference type="Proteomes" id="UP000046680"/>
    </source>
</evidence>
<reference evidence="2 3" key="1">
    <citation type="submission" date="2015-03" db="EMBL/GenBank/DDBJ databases">
        <authorList>
            <consortium name="Pathogen Informatics"/>
        </authorList>
    </citation>
    <scope>NUCLEOTIDE SEQUENCE [LARGE SCALE GENOMIC DNA]</scope>
    <source>
        <strain evidence="2 3">C09601061</strain>
    </source>
</reference>
<accession>A0A654U6D9</accession>
<name>A0A654U6D9_MYCTX</name>
<protein>
    <submittedName>
        <fullName evidence="2">Uncharacterized protein</fullName>
    </submittedName>
</protein>
<feature type="compositionally biased region" description="Basic residues" evidence="1">
    <location>
        <begin position="134"/>
        <end position="146"/>
    </location>
</feature>
<gene>
    <name evidence="2" type="ORF">ERS007657_03834</name>
</gene>
<evidence type="ECO:0000313" key="2">
    <source>
        <dbReference type="EMBL" id="CFS06376.1"/>
    </source>
</evidence>
<feature type="region of interest" description="Disordered" evidence="1">
    <location>
        <begin position="134"/>
        <end position="194"/>
    </location>
</feature>
<dbReference type="Proteomes" id="UP000046680">
    <property type="component" value="Unassembled WGS sequence"/>
</dbReference>
<sequence>MSGGDNQGDRPVDEFEGSECRQTSVVGQVLWPRNLHLAADREVHHNSLRFADLSHGLTLRCRSTRILFGHHLPFSNEGFAVVQGGAITVGGMSTRTDALADPLASSFALLLTVPLLELYAVLWRVGVVEVRGAHRGTRRGKAHRSRVVAGSAGPICPDPSAHGSARRRRRSQQSRLLSPAPSRVGRGGCSRATG</sequence>
<proteinExistence type="predicted"/>
<dbReference type="AlphaFoldDB" id="A0A654U6D9"/>
<evidence type="ECO:0000256" key="1">
    <source>
        <dbReference type="SAM" id="MobiDB-lite"/>
    </source>
</evidence>
<organism evidence="2 3">
    <name type="scientific">Mycobacterium tuberculosis</name>
    <dbReference type="NCBI Taxonomy" id="1773"/>
    <lineage>
        <taxon>Bacteria</taxon>
        <taxon>Bacillati</taxon>
        <taxon>Actinomycetota</taxon>
        <taxon>Actinomycetes</taxon>
        <taxon>Mycobacteriales</taxon>
        <taxon>Mycobacteriaceae</taxon>
        <taxon>Mycobacterium</taxon>
        <taxon>Mycobacterium tuberculosis complex</taxon>
    </lineage>
</organism>
<dbReference type="NCBIfam" id="NF040653">
    <property type="entry name" value="Rv1535_dom"/>
    <property type="match status" value="1"/>
</dbReference>
<dbReference type="EMBL" id="CGCX01002080">
    <property type="protein sequence ID" value="CFS06376.1"/>
    <property type="molecule type" value="Genomic_DNA"/>
</dbReference>